<comment type="caution">
    <text evidence="8">The sequence shown here is derived from an EMBL/GenBank/DDBJ whole genome shotgun (WGS) entry which is preliminary data.</text>
</comment>
<keyword evidence="9" id="KW-1185">Reference proteome</keyword>
<dbReference type="GO" id="GO:0008097">
    <property type="term" value="F:5S rRNA binding"/>
    <property type="evidence" value="ECO:0007669"/>
    <property type="project" value="TreeGrafter"/>
</dbReference>
<gene>
    <name evidence="7" type="primary">rplR</name>
    <name evidence="8" type="ORF">GGQ74_003182</name>
</gene>
<dbReference type="GO" id="GO:0022625">
    <property type="term" value="C:cytosolic large ribosomal subunit"/>
    <property type="evidence" value="ECO:0007669"/>
    <property type="project" value="TreeGrafter"/>
</dbReference>
<protein>
    <recommendedName>
        <fullName evidence="6 7">Large ribosomal subunit protein uL18</fullName>
    </recommendedName>
</protein>
<dbReference type="InterPro" id="IPR004389">
    <property type="entry name" value="Ribosomal_uL18_bac-type"/>
</dbReference>
<evidence type="ECO:0000256" key="3">
    <source>
        <dbReference type="ARBA" id="ARBA00022884"/>
    </source>
</evidence>
<evidence type="ECO:0000256" key="2">
    <source>
        <dbReference type="ARBA" id="ARBA00022730"/>
    </source>
</evidence>
<evidence type="ECO:0000256" key="7">
    <source>
        <dbReference type="HAMAP-Rule" id="MF_01337"/>
    </source>
</evidence>
<evidence type="ECO:0000313" key="9">
    <source>
        <dbReference type="Proteomes" id="UP000580856"/>
    </source>
</evidence>
<evidence type="ECO:0000256" key="4">
    <source>
        <dbReference type="ARBA" id="ARBA00022980"/>
    </source>
</evidence>
<dbReference type="AlphaFoldDB" id="A0A846QR73"/>
<dbReference type="Proteomes" id="UP000580856">
    <property type="component" value="Unassembled WGS sequence"/>
</dbReference>
<dbReference type="PANTHER" id="PTHR12899:SF3">
    <property type="entry name" value="LARGE RIBOSOMAL SUBUNIT PROTEIN UL18M"/>
    <property type="match status" value="1"/>
</dbReference>
<proteinExistence type="inferred from homology"/>
<keyword evidence="5 7" id="KW-0687">Ribonucleoprotein</keyword>
<evidence type="ECO:0000256" key="1">
    <source>
        <dbReference type="ARBA" id="ARBA00007116"/>
    </source>
</evidence>
<comment type="subunit">
    <text evidence="7">Part of the 50S ribosomal subunit; part of the 5S rRNA/L5/L18/L25 subcomplex. Contacts the 5S and 23S rRNAs.</text>
</comment>
<reference evidence="8 9" key="1">
    <citation type="submission" date="2020-03" db="EMBL/GenBank/DDBJ databases">
        <title>Genomic Encyclopedia of Type Strains, Phase IV (KMG-IV): sequencing the most valuable type-strain genomes for metagenomic binning, comparative biology and taxonomic classification.</title>
        <authorList>
            <person name="Goeker M."/>
        </authorList>
    </citation>
    <scope>NUCLEOTIDE SEQUENCE [LARGE SCALE GENOMIC DNA]</scope>
    <source>
        <strain evidence="8 9">DSM 24233</strain>
    </source>
</reference>
<dbReference type="CDD" id="cd00432">
    <property type="entry name" value="Ribosomal_L18_L5e"/>
    <property type="match status" value="1"/>
</dbReference>
<dbReference type="EMBL" id="JAATJA010000005">
    <property type="protein sequence ID" value="NJB69480.1"/>
    <property type="molecule type" value="Genomic_DNA"/>
</dbReference>
<sequence>MKMTKEQARSRRKIRIRKKISGTPDRPRLCVFRSNLHIYAQLVDDVTGTTLAAASTLGLNRKAGETLKCNKDGASRVGQEIAKLAKEQNIESVVFDRGGYIYHGKIKALADGAREAGLKF</sequence>
<dbReference type="GO" id="GO:0006412">
    <property type="term" value="P:translation"/>
    <property type="evidence" value="ECO:0007669"/>
    <property type="project" value="UniProtKB-UniRule"/>
</dbReference>
<keyword evidence="3 7" id="KW-0694">RNA-binding</keyword>
<organism evidence="8 9">
    <name type="scientific">Desulfobaculum xiamenense</name>
    <dbReference type="NCBI Taxonomy" id="995050"/>
    <lineage>
        <taxon>Bacteria</taxon>
        <taxon>Pseudomonadati</taxon>
        <taxon>Thermodesulfobacteriota</taxon>
        <taxon>Desulfovibrionia</taxon>
        <taxon>Desulfovibrionales</taxon>
        <taxon>Desulfovibrionaceae</taxon>
        <taxon>Desulfobaculum</taxon>
    </lineage>
</organism>
<dbReference type="InterPro" id="IPR005484">
    <property type="entry name" value="Ribosomal_uL18_bac/plant/anim"/>
</dbReference>
<evidence type="ECO:0000256" key="5">
    <source>
        <dbReference type="ARBA" id="ARBA00023274"/>
    </source>
</evidence>
<comment type="function">
    <text evidence="7">This is one of the proteins that bind and probably mediate the attachment of the 5S RNA into the large ribosomal subunit, where it forms part of the central protuberance.</text>
</comment>
<comment type="similarity">
    <text evidence="1 7">Belongs to the universal ribosomal protein uL18 family.</text>
</comment>
<dbReference type="InterPro" id="IPR057268">
    <property type="entry name" value="Ribosomal_L18"/>
</dbReference>
<evidence type="ECO:0000313" key="8">
    <source>
        <dbReference type="EMBL" id="NJB69480.1"/>
    </source>
</evidence>
<dbReference type="Pfam" id="PF00861">
    <property type="entry name" value="Ribosomal_L18p"/>
    <property type="match status" value="1"/>
</dbReference>
<dbReference type="FunFam" id="3.30.420.100:FF:000001">
    <property type="entry name" value="50S ribosomal protein L18"/>
    <property type="match status" value="1"/>
</dbReference>
<evidence type="ECO:0000256" key="6">
    <source>
        <dbReference type="ARBA" id="ARBA00035197"/>
    </source>
</evidence>
<dbReference type="GO" id="GO:0003735">
    <property type="term" value="F:structural constituent of ribosome"/>
    <property type="evidence" value="ECO:0007669"/>
    <property type="project" value="InterPro"/>
</dbReference>
<accession>A0A846QR73</accession>
<dbReference type="NCBIfam" id="TIGR00060">
    <property type="entry name" value="L18_bact"/>
    <property type="match status" value="1"/>
</dbReference>
<keyword evidence="4 7" id="KW-0689">Ribosomal protein</keyword>
<dbReference type="HAMAP" id="MF_01337_B">
    <property type="entry name" value="Ribosomal_uL18_B"/>
    <property type="match status" value="1"/>
</dbReference>
<dbReference type="Gene3D" id="3.30.420.100">
    <property type="match status" value="1"/>
</dbReference>
<dbReference type="SUPFAM" id="SSF53137">
    <property type="entry name" value="Translational machinery components"/>
    <property type="match status" value="1"/>
</dbReference>
<dbReference type="RefSeq" id="WP_167942563.1">
    <property type="nucleotide sequence ID" value="NZ_JAATJA010000005.1"/>
</dbReference>
<keyword evidence="2 7" id="KW-0699">rRNA-binding</keyword>
<dbReference type="PANTHER" id="PTHR12899">
    <property type="entry name" value="39S RIBOSOMAL PROTEIN L18, MITOCHONDRIAL"/>
    <property type="match status" value="1"/>
</dbReference>
<name>A0A846QR73_9BACT</name>